<proteinExistence type="inferred from homology"/>
<feature type="compositionally biased region" description="Basic and acidic residues" evidence="9">
    <location>
        <begin position="19"/>
        <end position="34"/>
    </location>
</feature>
<evidence type="ECO:0000256" key="9">
    <source>
        <dbReference type="SAM" id="MobiDB-lite"/>
    </source>
</evidence>
<dbReference type="GO" id="GO:0008380">
    <property type="term" value="P:RNA splicing"/>
    <property type="evidence" value="ECO:0007669"/>
    <property type="project" value="UniProtKB-KW"/>
</dbReference>
<accession>E4YYQ9</accession>
<evidence type="ECO:0000256" key="1">
    <source>
        <dbReference type="ARBA" id="ARBA00004123"/>
    </source>
</evidence>
<dbReference type="PANTHER" id="PTHR12707:SF0">
    <property type="entry name" value="PININ"/>
    <property type="match status" value="1"/>
</dbReference>
<keyword evidence="8" id="KW-0175">Coiled coil</keyword>
<dbReference type="Proteomes" id="UP000011014">
    <property type="component" value="Unassembled WGS sequence"/>
</dbReference>
<evidence type="ECO:0000256" key="4">
    <source>
        <dbReference type="ARBA" id="ARBA00023015"/>
    </source>
</evidence>
<dbReference type="AlphaFoldDB" id="E4YYQ9"/>
<dbReference type="InterPro" id="IPR039853">
    <property type="entry name" value="Pinin"/>
</dbReference>
<comment type="similarity">
    <text evidence="2">Belongs to the pinin family.</text>
</comment>
<dbReference type="EMBL" id="FN655999">
    <property type="protein sequence ID" value="CBY40587.1"/>
    <property type="molecule type" value="Genomic_DNA"/>
</dbReference>
<feature type="compositionally biased region" description="Basic and acidic residues" evidence="9">
    <location>
        <begin position="43"/>
        <end position="52"/>
    </location>
</feature>
<gene>
    <name evidence="11" type="ORF">GSOID_T00022605001</name>
</gene>
<keyword evidence="5" id="KW-0804">Transcription</keyword>
<feature type="region of interest" description="Disordered" evidence="9">
    <location>
        <begin position="19"/>
        <end position="108"/>
    </location>
</feature>
<keyword evidence="7" id="KW-0539">Nucleus</keyword>
<dbReference type="GO" id="GO:0071013">
    <property type="term" value="C:catalytic step 2 spliceosome"/>
    <property type="evidence" value="ECO:0007669"/>
    <property type="project" value="TreeGrafter"/>
</dbReference>
<name>E4YYQ9_OIKDI</name>
<dbReference type="Pfam" id="PF04696">
    <property type="entry name" value="Pinin_SDK_memA"/>
    <property type="match status" value="1"/>
</dbReference>
<dbReference type="GO" id="GO:0006397">
    <property type="term" value="P:mRNA processing"/>
    <property type="evidence" value="ECO:0007669"/>
    <property type="project" value="UniProtKB-KW"/>
</dbReference>
<comment type="subcellular location">
    <subcellularLocation>
        <location evidence="1">Nucleus</location>
    </subcellularLocation>
</comment>
<evidence type="ECO:0000259" key="10">
    <source>
        <dbReference type="Pfam" id="PF04696"/>
    </source>
</evidence>
<feature type="compositionally biased region" description="Acidic residues" evidence="9">
    <location>
        <begin position="53"/>
        <end position="62"/>
    </location>
</feature>
<feature type="compositionally biased region" description="Basic and acidic residues" evidence="9">
    <location>
        <begin position="79"/>
        <end position="103"/>
    </location>
</feature>
<sequence length="250" mass="29407">MGDLAAEIEAMEADIHALDDALENGSEKNEDTTKTKSIFSRVGKSDSRRKEEGEDDEDDKEDDDSRRKRRSMRSAVVDTGRRRESDISKETIKEAQLGDEKQKRGAKRMFASLLGTLRTFDQQEKKSKSAEKRKEVEEKVEQRVAADKKKLHEERKELLQKKREKERLLDLLEQKKELSDLRGEWEDNFVERSKYIQTKTEPHIFWKPRIPDAKTKELMKKSKKTVEEQFEEAKQSWTAFKRELTSQIED</sequence>
<evidence type="ECO:0000256" key="5">
    <source>
        <dbReference type="ARBA" id="ARBA00023163"/>
    </source>
</evidence>
<evidence type="ECO:0000256" key="7">
    <source>
        <dbReference type="ARBA" id="ARBA00023242"/>
    </source>
</evidence>
<evidence type="ECO:0000256" key="3">
    <source>
        <dbReference type="ARBA" id="ARBA00022664"/>
    </source>
</evidence>
<dbReference type="InterPro" id="IPR006786">
    <property type="entry name" value="Pinin_SDK_MemA"/>
</dbReference>
<protein>
    <recommendedName>
        <fullName evidence="10">Pinin/SDK/MemA protein domain-containing protein</fullName>
    </recommendedName>
</protein>
<evidence type="ECO:0000256" key="8">
    <source>
        <dbReference type="SAM" id="Coils"/>
    </source>
</evidence>
<keyword evidence="6" id="KW-0508">mRNA splicing</keyword>
<feature type="coiled-coil region" evidence="8">
    <location>
        <begin position="137"/>
        <end position="188"/>
    </location>
</feature>
<feature type="domain" description="Pinin/SDK/MemA protein" evidence="10">
    <location>
        <begin position="100"/>
        <end position="224"/>
    </location>
</feature>
<evidence type="ECO:0000313" key="11">
    <source>
        <dbReference type="EMBL" id="CBY40587.1"/>
    </source>
</evidence>
<keyword evidence="3" id="KW-0507">mRNA processing</keyword>
<reference evidence="11" key="1">
    <citation type="journal article" date="2010" name="Science">
        <title>Plasticity of animal genome architecture unmasked by rapid evolution of a pelagic tunicate.</title>
        <authorList>
            <person name="Denoeud F."/>
            <person name="Henriet S."/>
            <person name="Mungpakdee S."/>
            <person name="Aury J.M."/>
            <person name="Da Silva C."/>
            <person name="Brinkmann H."/>
            <person name="Mikhaleva J."/>
            <person name="Olsen L.C."/>
            <person name="Jubin C."/>
            <person name="Canestro C."/>
            <person name="Bouquet J.M."/>
            <person name="Danks G."/>
            <person name="Poulain J."/>
            <person name="Campsteijn C."/>
            <person name="Adamski M."/>
            <person name="Cross I."/>
            <person name="Yadetie F."/>
            <person name="Muffato M."/>
            <person name="Louis A."/>
            <person name="Butcher S."/>
            <person name="Tsagkogeorga G."/>
            <person name="Konrad A."/>
            <person name="Singh S."/>
            <person name="Jensen M.F."/>
            <person name="Cong E.H."/>
            <person name="Eikeseth-Otteraa H."/>
            <person name="Noel B."/>
            <person name="Anthouard V."/>
            <person name="Porcel B.M."/>
            <person name="Kachouri-Lafond R."/>
            <person name="Nishino A."/>
            <person name="Ugolini M."/>
            <person name="Chourrout P."/>
            <person name="Nishida H."/>
            <person name="Aasland R."/>
            <person name="Huzurbazar S."/>
            <person name="Westhof E."/>
            <person name="Delsuc F."/>
            <person name="Lehrach H."/>
            <person name="Reinhardt R."/>
            <person name="Weissenbach J."/>
            <person name="Roy S.W."/>
            <person name="Artiguenave F."/>
            <person name="Postlethwait J.H."/>
            <person name="Manak J.R."/>
            <person name="Thompson E.M."/>
            <person name="Jaillon O."/>
            <person name="Du Pasquier L."/>
            <person name="Boudinot P."/>
            <person name="Liberles D.A."/>
            <person name="Volff J.N."/>
            <person name="Philippe H."/>
            <person name="Lenhard B."/>
            <person name="Roest Crollius H."/>
            <person name="Wincker P."/>
            <person name="Chourrout D."/>
        </authorList>
    </citation>
    <scope>NUCLEOTIDE SEQUENCE [LARGE SCALE GENOMIC DNA]</scope>
</reference>
<keyword evidence="4" id="KW-0805">Transcription regulation</keyword>
<dbReference type="PANTHER" id="PTHR12707">
    <property type="entry name" value="PINN"/>
    <property type="match status" value="1"/>
</dbReference>
<evidence type="ECO:0000256" key="6">
    <source>
        <dbReference type="ARBA" id="ARBA00023187"/>
    </source>
</evidence>
<evidence type="ECO:0000256" key="2">
    <source>
        <dbReference type="ARBA" id="ARBA00010386"/>
    </source>
</evidence>
<feature type="non-terminal residue" evidence="11">
    <location>
        <position position="250"/>
    </location>
</feature>
<organism evidence="11">
    <name type="scientific">Oikopleura dioica</name>
    <name type="common">Tunicate</name>
    <dbReference type="NCBI Taxonomy" id="34765"/>
    <lineage>
        <taxon>Eukaryota</taxon>
        <taxon>Metazoa</taxon>
        <taxon>Chordata</taxon>
        <taxon>Tunicata</taxon>
        <taxon>Appendicularia</taxon>
        <taxon>Copelata</taxon>
        <taxon>Oikopleuridae</taxon>
        <taxon>Oikopleura</taxon>
    </lineage>
</organism>